<keyword evidence="2" id="KW-1185">Reference proteome</keyword>
<evidence type="ECO:0000313" key="2">
    <source>
        <dbReference type="Proteomes" id="UP000198748"/>
    </source>
</evidence>
<evidence type="ECO:0000313" key="1">
    <source>
        <dbReference type="EMBL" id="SDE83586.1"/>
    </source>
</evidence>
<gene>
    <name evidence="1" type="ORF">SAMN04487996_107138</name>
</gene>
<sequence>MNDGLKAVKGQYTSFLLDIALQQHMNLYALDIRRVIFEENDVCTMQVNERPDWCLAFEGILYRCRV</sequence>
<name>A0A1G7G620_9BACT</name>
<proteinExistence type="predicted"/>
<reference evidence="2" key="1">
    <citation type="submission" date="2016-10" db="EMBL/GenBank/DDBJ databases">
        <authorList>
            <person name="Varghese N."/>
            <person name="Submissions S."/>
        </authorList>
    </citation>
    <scope>NUCLEOTIDE SEQUENCE [LARGE SCALE GENOMIC DNA]</scope>
    <source>
        <strain evidence="2">DSM 25329</strain>
    </source>
</reference>
<accession>A0A1G7G620</accession>
<dbReference type="AlphaFoldDB" id="A0A1G7G620"/>
<organism evidence="1 2">
    <name type="scientific">Dyadobacter soli</name>
    <dbReference type="NCBI Taxonomy" id="659014"/>
    <lineage>
        <taxon>Bacteria</taxon>
        <taxon>Pseudomonadati</taxon>
        <taxon>Bacteroidota</taxon>
        <taxon>Cytophagia</taxon>
        <taxon>Cytophagales</taxon>
        <taxon>Spirosomataceae</taxon>
        <taxon>Dyadobacter</taxon>
    </lineage>
</organism>
<dbReference type="EMBL" id="FNAN01000007">
    <property type="protein sequence ID" value="SDE83586.1"/>
    <property type="molecule type" value="Genomic_DNA"/>
</dbReference>
<protein>
    <submittedName>
        <fullName evidence="1">Uncharacterized protein</fullName>
    </submittedName>
</protein>
<dbReference type="Proteomes" id="UP000198748">
    <property type="component" value="Unassembled WGS sequence"/>
</dbReference>